<accession>A0ACC3A3M0</accession>
<name>A0ACC3A3M0_9EURO</name>
<evidence type="ECO:0000313" key="2">
    <source>
        <dbReference type="Proteomes" id="UP001172386"/>
    </source>
</evidence>
<sequence>MADHQPRKLRLLFKGKEKFGDFLHRRKKAKKDKDDLQAGYEDNEDDFEDDVPILSRINDPSKVAASKIVTLRANSRFLEGLKSSLKRSESRDAQSEGEAKDDDRKKNGDTTMTDVKVMKARRRRGVTGMQELQDRSRRALTFNTNTVIAKKRAIATQPSAPAPSHIFTFKVKNGLDRFPASDEAALRSEANAREPSQSQVQQAARNAFLKSIPEPQHVPVERFQSMQPGVDVQSIQDDRKSSSSGRIKSKAPKLLDLQRPGPFDFLSKPMQTPTTNDPLSYLRLSSVSSAQPPIIDKATLVTKPSDYVRPKIETPLPGPEIYRDGRHKSVMPKHVFAHSIPDGVESAGFIYDAGKDKEAPRRTSDGDIPAATLVRGERVPIGARLKLKTAAQLMIEEQRKAFTKNTTELYAPTRTGVTNLPFHATTRSRLQRTSVHSLKALEVSETHYTAPGRLPSALSHARTHLTSIRTCGIKRKRDNATLLPHSYQYYHTGSPTFNIFTNGILNYPELTLLFASHLPVRTLINLYSISRDFHVIINQRFTTVILNQLRVKAPCAPKCYPWRCYAHLCQPDPSLAAQGQPLGASGVTINIPRNGPPSPSESPFKPTAPATFAVLSNHSSSMAAGIGGQVRKVPTFRYLHMAIHREKVIHELYALFAEQGVPLPGCPATYFPNPHEHASLTNNKGFATTLHKIWFLFDIPDNPRRIGYIHSPLLFTNADILYALTFVVKLDMLLNDPLGGEKRDAMRKLLFSSCDGFDTILRVLNRDPIPGRGWNNELDLLRAWTRYGLQVGEDGTERAIGGGFVPFGLSEEERKTSKSVFGIPREEVGLLKREFWGALDMYQRPDKKGKKKTVVGRQPSYLMRVDQLVLRESIKRGMVMSKQFLRSLLHGYVDQDTLERIPVREYGRRSEVLETEGEYDVDGVVGGLGALKISEGGDELLDLGECQSERGSVLMSKRRGVSEREIRARKQEEVVKKDMYTAWKAEVEREKQAEKLRREVGQQYLMDAM</sequence>
<evidence type="ECO:0000313" key="1">
    <source>
        <dbReference type="EMBL" id="KAJ9654821.1"/>
    </source>
</evidence>
<comment type="caution">
    <text evidence="1">The sequence shown here is derived from an EMBL/GenBank/DDBJ whole genome shotgun (WGS) entry which is preliminary data.</text>
</comment>
<keyword evidence="2" id="KW-1185">Reference proteome</keyword>
<reference evidence="1" key="1">
    <citation type="submission" date="2022-10" db="EMBL/GenBank/DDBJ databases">
        <title>Culturing micro-colonial fungi from biological soil crusts in the Mojave desert and describing Neophaeococcomyces mojavensis, and introducing the new genera and species Taxawa tesnikishii.</title>
        <authorList>
            <person name="Kurbessoian T."/>
            <person name="Stajich J.E."/>
        </authorList>
    </citation>
    <scope>NUCLEOTIDE SEQUENCE</scope>
    <source>
        <strain evidence="1">JES_112</strain>
    </source>
</reference>
<organism evidence="1 2">
    <name type="scientific">Neophaeococcomyces mojaviensis</name>
    <dbReference type="NCBI Taxonomy" id="3383035"/>
    <lineage>
        <taxon>Eukaryota</taxon>
        <taxon>Fungi</taxon>
        <taxon>Dikarya</taxon>
        <taxon>Ascomycota</taxon>
        <taxon>Pezizomycotina</taxon>
        <taxon>Eurotiomycetes</taxon>
        <taxon>Chaetothyriomycetidae</taxon>
        <taxon>Chaetothyriales</taxon>
        <taxon>Chaetothyriales incertae sedis</taxon>
        <taxon>Neophaeococcomyces</taxon>
    </lineage>
</organism>
<dbReference type="EMBL" id="JAPDRQ010000111">
    <property type="protein sequence ID" value="KAJ9654821.1"/>
    <property type="molecule type" value="Genomic_DNA"/>
</dbReference>
<protein>
    <submittedName>
        <fullName evidence="1">Uncharacterized protein</fullName>
    </submittedName>
</protein>
<gene>
    <name evidence="1" type="ORF">H2198_006176</name>
</gene>
<proteinExistence type="predicted"/>
<dbReference type="Proteomes" id="UP001172386">
    <property type="component" value="Unassembled WGS sequence"/>
</dbReference>